<accession>R4Z465</accession>
<protein>
    <submittedName>
        <fullName evidence="3">Putative UDP-N-acetylglucosamine 2-epimerase</fullName>
        <ecNumber evidence="3">5.1.3.14</ecNumber>
    </submittedName>
</protein>
<comment type="similarity">
    <text evidence="1">Belongs to the UDP-N-acetylglucosamine 2-epimerase family.</text>
</comment>
<evidence type="ECO:0000313" key="3">
    <source>
        <dbReference type="EMBL" id="CCM65714.1"/>
    </source>
</evidence>
<sequence>MIHVLIGTKAEYIKTAPVMRELDRRGVTYRLVDLGQHSNLPVSFRTQLGVREPDLRLDSQTDAASIGDAVKWAGRLMGHLRSRKHTRNQVFAGLGGVCLVHGDTPSTVIATLMGRRAGIPVAHLESGLRSKSVLHPFPEELTRRAVMRLTSTYFPPNGAAEANLRSRFGGRDIVPTGHNTSFEAVGHVWPGETEVGGPALITVHRVENLHRRARLVDLVTTVERLAQREPVRFLVHQPTENALRGAGLWDRVQASDAIVGPLIPHDEFIKATAAAPWVMTDGGSSQEECAVLGVPTLLWRAATEREEGLGVNVVLTNYDDRLIDEVTADPERYRRPAALPEVTPSSIVVDRLIELS</sequence>
<dbReference type="AlphaFoldDB" id="R4Z465"/>
<dbReference type="PANTHER" id="PTHR43174:SF3">
    <property type="entry name" value="UDP-N-ACETYLGLUCOSAMINE 2-EPIMERASE"/>
    <property type="match status" value="1"/>
</dbReference>
<proteinExistence type="inferred from homology"/>
<dbReference type="PANTHER" id="PTHR43174">
    <property type="entry name" value="UDP-N-ACETYLGLUCOSAMINE 2-EPIMERASE"/>
    <property type="match status" value="1"/>
</dbReference>
<keyword evidence="1 3" id="KW-0413">Isomerase</keyword>
<comment type="caution">
    <text evidence="3">The sequence shown here is derived from an EMBL/GenBank/DDBJ whole genome shotgun (WGS) entry which is preliminary data.</text>
</comment>
<dbReference type="HOGENOM" id="CLU_041674_0_1_11"/>
<evidence type="ECO:0000256" key="1">
    <source>
        <dbReference type="RuleBase" id="RU003513"/>
    </source>
</evidence>
<evidence type="ECO:0000259" key="2">
    <source>
        <dbReference type="Pfam" id="PF02350"/>
    </source>
</evidence>
<evidence type="ECO:0000313" key="4">
    <source>
        <dbReference type="Proteomes" id="UP000018291"/>
    </source>
</evidence>
<dbReference type="eggNOG" id="COG0381">
    <property type="taxonomic scope" value="Bacteria"/>
</dbReference>
<dbReference type="InterPro" id="IPR003331">
    <property type="entry name" value="UDP_GlcNAc_Epimerase_2_dom"/>
</dbReference>
<gene>
    <name evidence="3" type="ORF">BN381_80244</name>
</gene>
<feature type="domain" description="UDP-N-acetylglucosamine 2-epimerase" evidence="2">
    <location>
        <begin position="21"/>
        <end position="314"/>
    </location>
</feature>
<reference evidence="3 4" key="1">
    <citation type="journal article" date="2013" name="ISME J.">
        <title>Metabolic model for the filamentous 'Candidatus Microthrix parvicella' based on genomic and metagenomic analyses.</title>
        <authorList>
            <person name="Jon McIlroy S."/>
            <person name="Kristiansen R."/>
            <person name="Albertsen M."/>
            <person name="Michael Karst S."/>
            <person name="Rossetti S."/>
            <person name="Lund Nielsen J."/>
            <person name="Tandoi V."/>
            <person name="James Seviour R."/>
            <person name="Nielsen P.H."/>
        </authorList>
    </citation>
    <scope>NUCLEOTIDE SEQUENCE [LARGE SCALE GENOMIC DNA]</scope>
    <source>
        <strain evidence="3 4">RN1</strain>
    </source>
</reference>
<organism evidence="3 4">
    <name type="scientific">Candidatus Neomicrothrix parvicella RN1</name>
    <dbReference type="NCBI Taxonomy" id="1229780"/>
    <lineage>
        <taxon>Bacteria</taxon>
        <taxon>Bacillati</taxon>
        <taxon>Actinomycetota</taxon>
        <taxon>Acidimicrobiia</taxon>
        <taxon>Acidimicrobiales</taxon>
        <taxon>Microthrixaceae</taxon>
        <taxon>Candidatus Neomicrothrix</taxon>
    </lineage>
</organism>
<name>R4Z465_9ACTN</name>
<keyword evidence="4" id="KW-1185">Reference proteome</keyword>
<dbReference type="STRING" id="1229780.BN381_80244"/>
<dbReference type="EC" id="5.1.3.14" evidence="3"/>
<dbReference type="Proteomes" id="UP000018291">
    <property type="component" value="Unassembled WGS sequence"/>
</dbReference>
<dbReference type="EMBL" id="CANL01000078">
    <property type="protein sequence ID" value="CCM65714.1"/>
    <property type="molecule type" value="Genomic_DNA"/>
</dbReference>
<dbReference type="SUPFAM" id="SSF53756">
    <property type="entry name" value="UDP-Glycosyltransferase/glycogen phosphorylase"/>
    <property type="match status" value="1"/>
</dbReference>
<dbReference type="GO" id="GO:0008761">
    <property type="term" value="F:UDP-N-acetylglucosamine 2-epimerase activity"/>
    <property type="evidence" value="ECO:0007669"/>
    <property type="project" value="UniProtKB-EC"/>
</dbReference>
<dbReference type="InterPro" id="IPR029767">
    <property type="entry name" value="WecB-like"/>
</dbReference>
<dbReference type="Gene3D" id="3.40.50.2000">
    <property type="entry name" value="Glycogen Phosphorylase B"/>
    <property type="match status" value="2"/>
</dbReference>
<dbReference type="Pfam" id="PF02350">
    <property type="entry name" value="Epimerase_2"/>
    <property type="match status" value="1"/>
</dbReference>